<proteinExistence type="predicted"/>
<reference evidence="2 3" key="1">
    <citation type="submission" date="2023-03" db="EMBL/GenBank/DDBJ databases">
        <authorList>
            <person name="Kaur S."/>
            <person name="Espinosa-Saiz D."/>
            <person name="Velazquez E."/>
            <person name="Menendez E."/>
            <person name="diCenzo G.C."/>
        </authorList>
    </citation>
    <scope>NUCLEOTIDE SEQUENCE [LARGE SCALE GENOMIC DNA]</scope>
    <source>
        <strain evidence="2 3">LMG 27395</strain>
    </source>
</reference>
<evidence type="ECO:0000259" key="1">
    <source>
        <dbReference type="Pfam" id="PF00535"/>
    </source>
</evidence>
<dbReference type="EC" id="2.4.-.-" evidence="2"/>
<keyword evidence="2" id="KW-0328">Glycosyltransferase</keyword>
<protein>
    <submittedName>
        <fullName evidence="2">Glycosyltransferase</fullName>
        <ecNumber evidence="2">2.4.-.-</ecNumber>
    </submittedName>
</protein>
<dbReference type="PANTHER" id="PTHR43685">
    <property type="entry name" value="GLYCOSYLTRANSFERASE"/>
    <property type="match status" value="1"/>
</dbReference>
<dbReference type="EMBL" id="CP120370">
    <property type="protein sequence ID" value="WEX80932.1"/>
    <property type="molecule type" value="Genomic_DNA"/>
</dbReference>
<dbReference type="InterPro" id="IPR050834">
    <property type="entry name" value="Glycosyltransf_2"/>
</dbReference>
<keyword evidence="3" id="KW-1185">Reference proteome</keyword>
<sequence length="328" mass="37434">MDNIFSAEIMSESRDHIGNSRTEIILCTRNSAKFLDKFLESIASQTNDDFHLVVSDDCSTDETIDIVKAHQTRFRHPVQLTCRTQPSGGARNHYAELLLRSKADYVFIADHDDIWLPHKIENGLSRLRRLESIHGVNKPILAHGDLRVIDGADRITHPSFWAFKAIDPAYGLHIETALMHASVVGCTVGVNRALLARIGEIPPAAIMHDWWINLIAAAMGIVDYDSEPHILYRIYGQNASQPKRASLGRALSNWNNLREGRLWIKRRLDQGKAFREAYRDECPAEVRRALDSFLLMAQAGPIRRRYLFSRSRFRSPDRWRNVAALIFI</sequence>
<organism evidence="2 3">
    <name type="scientific">Sinorhizobium numidicum</name>
    <dbReference type="NCBI Taxonomy" id="680248"/>
    <lineage>
        <taxon>Bacteria</taxon>
        <taxon>Pseudomonadati</taxon>
        <taxon>Pseudomonadota</taxon>
        <taxon>Alphaproteobacteria</taxon>
        <taxon>Hyphomicrobiales</taxon>
        <taxon>Rhizobiaceae</taxon>
        <taxon>Sinorhizobium/Ensifer group</taxon>
        <taxon>Sinorhizobium</taxon>
    </lineage>
</organism>
<dbReference type="InterPro" id="IPR001173">
    <property type="entry name" value="Glyco_trans_2-like"/>
</dbReference>
<name>A0ABY8CRX8_9HYPH</name>
<dbReference type="GO" id="GO:0016757">
    <property type="term" value="F:glycosyltransferase activity"/>
    <property type="evidence" value="ECO:0007669"/>
    <property type="project" value="UniProtKB-KW"/>
</dbReference>
<feature type="domain" description="Glycosyltransferase 2-like" evidence="1">
    <location>
        <begin position="24"/>
        <end position="129"/>
    </location>
</feature>
<accession>A0ABY8CRX8</accession>
<dbReference type="Proteomes" id="UP001235547">
    <property type="component" value="Chromosome 2"/>
</dbReference>
<dbReference type="PANTHER" id="PTHR43685:SF11">
    <property type="entry name" value="GLYCOSYLTRANSFERASE TAGX-RELATED"/>
    <property type="match status" value="1"/>
</dbReference>
<dbReference type="RefSeq" id="WP_280731655.1">
    <property type="nucleotide sequence ID" value="NZ_CP120367.1"/>
</dbReference>
<evidence type="ECO:0000313" key="2">
    <source>
        <dbReference type="EMBL" id="WEX80932.1"/>
    </source>
</evidence>
<dbReference type="InterPro" id="IPR029044">
    <property type="entry name" value="Nucleotide-diphossugar_trans"/>
</dbReference>
<dbReference type="Pfam" id="PF00535">
    <property type="entry name" value="Glycos_transf_2"/>
    <property type="match status" value="1"/>
</dbReference>
<evidence type="ECO:0000313" key="3">
    <source>
        <dbReference type="Proteomes" id="UP001235547"/>
    </source>
</evidence>
<keyword evidence="2" id="KW-0808">Transferase</keyword>
<gene>
    <name evidence="2" type="ORF">PYH38_000254</name>
</gene>
<dbReference type="SUPFAM" id="SSF53448">
    <property type="entry name" value="Nucleotide-diphospho-sugar transferases"/>
    <property type="match status" value="1"/>
</dbReference>
<dbReference type="Gene3D" id="3.90.550.10">
    <property type="entry name" value="Spore Coat Polysaccharide Biosynthesis Protein SpsA, Chain A"/>
    <property type="match status" value="1"/>
</dbReference>